<dbReference type="PANTHER" id="PTHR30023">
    <property type="entry name" value="D-ALANYL-D-ALANINE CARBOXYPEPTIDASE"/>
    <property type="match status" value="1"/>
</dbReference>
<evidence type="ECO:0000256" key="2">
    <source>
        <dbReference type="ARBA" id="ARBA00022801"/>
    </source>
</evidence>
<gene>
    <name evidence="3" type="ORF">CHS0354_018521</name>
</gene>
<keyword evidence="2" id="KW-0378">Hydrolase</keyword>
<dbReference type="GO" id="GO:0006508">
    <property type="term" value="P:proteolysis"/>
    <property type="evidence" value="ECO:0007669"/>
    <property type="project" value="InterPro"/>
</dbReference>
<reference evidence="3" key="2">
    <citation type="journal article" date="2021" name="Genome Biol. Evol.">
        <title>Developing a high-quality reference genome for a parasitic bivalve with doubly uniparental inheritance (Bivalvia: Unionida).</title>
        <authorList>
            <person name="Smith C.H."/>
        </authorList>
    </citation>
    <scope>NUCLEOTIDE SEQUENCE</scope>
    <source>
        <strain evidence="3">CHS0354</strain>
        <tissue evidence="3">Mantle</tissue>
    </source>
</reference>
<evidence type="ECO:0008006" key="5">
    <source>
        <dbReference type="Google" id="ProtNLM"/>
    </source>
</evidence>
<reference evidence="3" key="3">
    <citation type="submission" date="2023-05" db="EMBL/GenBank/DDBJ databases">
        <authorList>
            <person name="Smith C.H."/>
        </authorList>
    </citation>
    <scope>NUCLEOTIDE SEQUENCE</scope>
    <source>
        <strain evidence="3">CHS0354</strain>
        <tissue evidence="3">Mantle</tissue>
    </source>
</reference>
<dbReference type="SUPFAM" id="SSF56601">
    <property type="entry name" value="beta-lactamase/transpeptidase-like"/>
    <property type="match status" value="1"/>
</dbReference>
<dbReference type="GO" id="GO:0000270">
    <property type="term" value="P:peptidoglycan metabolic process"/>
    <property type="evidence" value="ECO:0007669"/>
    <property type="project" value="TreeGrafter"/>
</dbReference>
<dbReference type="Gene3D" id="3.40.710.10">
    <property type="entry name" value="DD-peptidase/beta-lactamase superfamily"/>
    <property type="match status" value="1"/>
</dbReference>
<reference evidence="3" key="1">
    <citation type="journal article" date="2021" name="Genome Biol. Evol.">
        <title>A High-Quality Reference Genome for a Parasitic Bivalve with Doubly Uniparental Inheritance (Bivalvia: Unionida).</title>
        <authorList>
            <person name="Smith C.H."/>
        </authorList>
    </citation>
    <scope>NUCLEOTIDE SEQUENCE</scope>
    <source>
        <strain evidence="3">CHS0354</strain>
    </source>
</reference>
<comment type="similarity">
    <text evidence="1">Belongs to the peptidase S13 family.</text>
</comment>
<evidence type="ECO:0000256" key="1">
    <source>
        <dbReference type="ARBA" id="ARBA00006096"/>
    </source>
</evidence>
<dbReference type="Proteomes" id="UP001195483">
    <property type="component" value="Unassembled WGS sequence"/>
</dbReference>
<accession>A0AAE0TBR4</accession>
<proteinExistence type="inferred from homology"/>
<name>A0AAE0TBR4_9BIVA</name>
<dbReference type="Pfam" id="PF02113">
    <property type="entry name" value="Peptidase_S13"/>
    <property type="match status" value="1"/>
</dbReference>
<dbReference type="GO" id="GO:0004185">
    <property type="term" value="F:serine-type carboxypeptidase activity"/>
    <property type="evidence" value="ECO:0007669"/>
    <property type="project" value="InterPro"/>
</dbReference>
<dbReference type="InterPro" id="IPR000667">
    <property type="entry name" value="Peptidase_S13"/>
</dbReference>
<protein>
    <recommendedName>
        <fullName evidence="5">Serine-type D-Ala-D-Ala carboxypeptidase</fullName>
    </recommendedName>
</protein>
<sequence>MDFLKGGYRFYTEFYTDEDDNLLIKGYGDPYLVSEEISIIARKLTALGLQFVYINFNRRVLIQRGAAHLPKSIRAGLFRGPQTPLTATAIKLGQTLSPGTLERFNTGKDKLIHESYVVELFSEVFARNGIRITGTSEAKPGRSKLKLILTHENTRTLRDVAKGLMEYSNNFIANQVMTVIGGEYNGYPTDLQTGLRVFRRINQEIFPDLEGQYAFYEGSGLSRDNRVTCNYMMRVLYAYRNYYETMPFRSGAYVKTGTLTGINNIAGYIPHEGRLYPFVMILYTNDDERFRFVGIMKNLLLL</sequence>
<keyword evidence="4" id="KW-1185">Reference proteome</keyword>
<dbReference type="InterPro" id="IPR012338">
    <property type="entry name" value="Beta-lactam/transpept-like"/>
</dbReference>
<organism evidence="3 4">
    <name type="scientific">Potamilus streckersoni</name>
    <dbReference type="NCBI Taxonomy" id="2493646"/>
    <lineage>
        <taxon>Eukaryota</taxon>
        <taxon>Metazoa</taxon>
        <taxon>Spiralia</taxon>
        <taxon>Lophotrochozoa</taxon>
        <taxon>Mollusca</taxon>
        <taxon>Bivalvia</taxon>
        <taxon>Autobranchia</taxon>
        <taxon>Heteroconchia</taxon>
        <taxon>Palaeoheterodonta</taxon>
        <taxon>Unionida</taxon>
        <taxon>Unionoidea</taxon>
        <taxon>Unionidae</taxon>
        <taxon>Ambleminae</taxon>
        <taxon>Lampsilini</taxon>
        <taxon>Potamilus</taxon>
    </lineage>
</organism>
<evidence type="ECO:0000313" key="3">
    <source>
        <dbReference type="EMBL" id="KAK3606925.1"/>
    </source>
</evidence>
<dbReference type="PANTHER" id="PTHR30023:SF0">
    <property type="entry name" value="PENICILLIN-SENSITIVE CARBOXYPEPTIDASE A"/>
    <property type="match status" value="1"/>
</dbReference>
<evidence type="ECO:0000313" key="4">
    <source>
        <dbReference type="Proteomes" id="UP001195483"/>
    </source>
</evidence>
<comment type="caution">
    <text evidence="3">The sequence shown here is derived from an EMBL/GenBank/DDBJ whole genome shotgun (WGS) entry which is preliminary data.</text>
</comment>
<dbReference type="AlphaFoldDB" id="A0AAE0TBR4"/>
<dbReference type="EMBL" id="JAEAOA010001141">
    <property type="protein sequence ID" value="KAK3606925.1"/>
    <property type="molecule type" value="Genomic_DNA"/>
</dbReference>